<gene>
    <name evidence="1" type="ORF">SAMN04490220_0694</name>
</gene>
<protein>
    <submittedName>
        <fullName evidence="1">Uncharacterized protein</fullName>
    </submittedName>
</protein>
<evidence type="ECO:0000313" key="1">
    <source>
        <dbReference type="EMBL" id="SEB42305.1"/>
    </source>
</evidence>
<name>A0A1H4J8B1_RHOJO</name>
<evidence type="ECO:0000313" key="2">
    <source>
        <dbReference type="Proteomes" id="UP000183407"/>
    </source>
</evidence>
<organism evidence="1 2">
    <name type="scientific">Rhodococcus jostii</name>
    <dbReference type="NCBI Taxonomy" id="132919"/>
    <lineage>
        <taxon>Bacteria</taxon>
        <taxon>Bacillati</taxon>
        <taxon>Actinomycetota</taxon>
        <taxon>Actinomycetes</taxon>
        <taxon>Mycobacteriales</taxon>
        <taxon>Nocardiaceae</taxon>
        <taxon>Rhodococcus</taxon>
    </lineage>
</organism>
<proteinExistence type="predicted"/>
<dbReference type="Proteomes" id="UP000183407">
    <property type="component" value="Unassembled WGS sequence"/>
</dbReference>
<reference evidence="2" key="1">
    <citation type="submission" date="2016-10" db="EMBL/GenBank/DDBJ databases">
        <authorList>
            <person name="Varghese N."/>
        </authorList>
    </citation>
    <scope>NUCLEOTIDE SEQUENCE [LARGE SCALE GENOMIC DNA]</scope>
    <source>
        <strain evidence="2">DSM 44719</strain>
    </source>
</reference>
<accession>A0A1H4J8B1</accession>
<sequence>MADGTNVLDQLINKIQKVSLRSRLAREVDLLRGARR</sequence>
<dbReference type="AlphaFoldDB" id="A0A1H4J8B1"/>
<dbReference type="EMBL" id="FNTL01000003">
    <property type="protein sequence ID" value="SEB42305.1"/>
    <property type="molecule type" value="Genomic_DNA"/>
</dbReference>